<reference evidence="2 3" key="1">
    <citation type="submission" date="2017-11" db="EMBL/GenBank/DDBJ databases">
        <title>De novo assembly and phasing of dikaryotic genomes from two isolates of Puccinia coronata f. sp. avenae, the causal agent of oat crown rust.</title>
        <authorList>
            <person name="Miller M.E."/>
            <person name="Zhang Y."/>
            <person name="Omidvar V."/>
            <person name="Sperschneider J."/>
            <person name="Schwessinger B."/>
            <person name="Raley C."/>
            <person name="Palmer J.M."/>
            <person name="Garnica D."/>
            <person name="Upadhyaya N."/>
            <person name="Rathjen J."/>
            <person name="Taylor J.M."/>
            <person name="Park R.F."/>
            <person name="Dodds P.N."/>
            <person name="Hirsch C.D."/>
            <person name="Kianian S.F."/>
            <person name="Figueroa M."/>
        </authorList>
    </citation>
    <scope>NUCLEOTIDE SEQUENCE [LARGE SCALE GENOMIC DNA]</scope>
    <source>
        <strain evidence="2">12SD80</strain>
    </source>
</reference>
<dbReference type="PANTHER" id="PTHR46564:SF1">
    <property type="entry name" value="TRANSPOSASE"/>
    <property type="match status" value="1"/>
</dbReference>
<name>A0A2N5UMT3_9BASI</name>
<accession>A0A2N5UMT3</accession>
<dbReference type="AlphaFoldDB" id="A0A2N5UMT3"/>
<comment type="caution">
    <text evidence="2">The sequence shown here is derived from an EMBL/GenBank/DDBJ whole genome shotgun (WGS) entry which is preliminary data.</text>
</comment>
<organism evidence="2 3">
    <name type="scientific">Puccinia coronata f. sp. avenae</name>
    <dbReference type="NCBI Taxonomy" id="200324"/>
    <lineage>
        <taxon>Eukaryota</taxon>
        <taxon>Fungi</taxon>
        <taxon>Dikarya</taxon>
        <taxon>Basidiomycota</taxon>
        <taxon>Pucciniomycotina</taxon>
        <taxon>Pucciniomycetes</taxon>
        <taxon>Pucciniales</taxon>
        <taxon>Pucciniaceae</taxon>
        <taxon>Puccinia</taxon>
    </lineage>
</organism>
<proteinExistence type="predicted"/>
<dbReference type="PANTHER" id="PTHR46564">
    <property type="entry name" value="TRANSPOSASE"/>
    <property type="match status" value="1"/>
</dbReference>
<dbReference type="Proteomes" id="UP000235392">
    <property type="component" value="Unassembled WGS sequence"/>
</dbReference>
<evidence type="ECO:0000313" key="3">
    <source>
        <dbReference type="Proteomes" id="UP000235392"/>
    </source>
</evidence>
<feature type="region of interest" description="Disordered" evidence="1">
    <location>
        <begin position="1"/>
        <end position="56"/>
    </location>
</feature>
<feature type="compositionally biased region" description="Polar residues" evidence="1">
    <location>
        <begin position="13"/>
        <end position="32"/>
    </location>
</feature>
<gene>
    <name evidence="2" type="ORF">PCASD_08938</name>
</gene>
<evidence type="ECO:0000256" key="1">
    <source>
        <dbReference type="SAM" id="MobiDB-lite"/>
    </source>
</evidence>
<protein>
    <submittedName>
        <fullName evidence="2">Uncharacterized protein</fullName>
    </submittedName>
</protein>
<dbReference type="EMBL" id="PGCI01000119">
    <property type="protein sequence ID" value="PLW39074.1"/>
    <property type="molecule type" value="Genomic_DNA"/>
</dbReference>
<sequence length="166" mass="18783">MAARKIHRPHCPPTQSQKDFANPISNVSSRQKAPSHEPPKKTSQQNPLCVEIGPPTQPNPAIGQMPFCKYEKGVKVIVVRLRLRGKTLAKINRTIGLKISNDSLRRWMTLYQNTRDVVRNPALYKPRGRPLAFSRDEAKFVLTALDEDLTLYLDEIQSHIEAMTGT</sequence>
<feature type="compositionally biased region" description="Basic residues" evidence="1">
    <location>
        <begin position="1"/>
        <end position="10"/>
    </location>
</feature>
<evidence type="ECO:0000313" key="2">
    <source>
        <dbReference type="EMBL" id="PLW39074.1"/>
    </source>
</evidence>